<name>A0A151AAX2_9EURY</name>
<evidence type="ECO:0000259" key="1">
    <source>
        <dbReference type="Pfam" id="PF10263"/>
    </source>
</evidence>
<dbReference type="RefSeq" id="WP_245634157.1">
    <property type="nucleotide sequence ID" value="NZ_LTAZ01000012.1"/>
</dbReference>
<dbReference type="Pfam" id="PF10263">
    <property type="entry name" value="SprT-like"/>
    <property type="match status" value="1"/>
</dbReference>
<reference evidence="2 3" key="1">
    <citation type="submission" date="2016-02" db="EMBL/GenBank/DDBJ databases">
        <title>Genome sequence of Halalkalicoccus paucihalophilus DSM 24557.</title>
        <authorList>
            <person name="Poehlein A."/>
            <person name="Daniel R."/>
        </authorList>
    </citation>
    <scope>NUCLEOTIDE SEQUENCE [LARGE SCALE GENOMIC DNA]</scope>
    <source>
        <strain evidence="2 3">DSM 24557</strain>
    </source>
</reference>
<dbReference type="EMBL" id="LTAZ01000012">
    <property type="protein sequence ID" value="KYH24763.1"/>
    <property type="molecule type" value="Genomic_DNA"/>
</dbReference>
<feature type="domain" description="SprT-like" evidence="1">
    <location>
        <begin position="2"/>
        <end position="70"/>
    </location>
</feature>
<evidence type="ECO:0000313" key="3">
    <source>
        <dbReference type="Proteomes" id="UP000075321"/>
    </source>
</evidence>
<dbReference type="PATRIC" id="fig|1008153.3.peg.3274"/>
<comment type="caution">
    <text evidence="2">The sequence shown here is derived from an EMBL/GenBank/DDBJ whole genome shotgun (WGS) entry which is preliminary data.</text>
</comment>
<gene>
    <name evidence="2" type="ORF">HAPAU_31400</name>
</gene>
<dbReference type="AlphaFoldDB" id="A0A151AAX2"/>
<dbReference type="Proteomes" id="UP000075321">
    <property type="component" value="Unassembled WGS sequence"/>
</dbReference>
<evidence type="ECO:0000313" key="2">
    <source>
        <dbReference type="EMBL" id="KYH24763.1"/>
    </source>
</evidence>
<proteinExistence type="predicted"/>
<protein>
    <submittedName>
        <fullName evidence="2">SprT-like family protein</fullName>
    </submittedName>
</protein>
<dbReference type="GO" id="GO:0006950">
    <property type="term" value="P:response to stress"/>
    <property type="evidence" value="ECO:0007669"/>
    <property type="project" value="UniProtKB-ARBA"/>
</dbReference>
<keyword evidence="3" id="KW-1185">Reference proteome</keyword>
<dbReference type="InterPro" id="IPR006640">
    <property type="entry name" value="SprT-like_domain"/>
</dbReference>
<accession>A0A151AAX2</accession>
<organism evidence="2 3">
    <name type="scientific">Halalkalicoccus paucihalophilus</name>
    <dbReference type="NCBI Taxonomy" id="1008153"/>
    <lineage>
        <taxon>Archaea</taxon>
        <taxon>Methanobacteriati</taxon>
        <taxon>Methanobacteriota</taxon>
        <taxon>Stenosarchaea group</taxon>
        <taxon>Halobacteria</taxon>
        <taxon>Halobacteriales</taxon>
        <taxon>Halococcaceae</taxon>
        <taxon>Halalkalicoccus</taxon>
    </lineage>
</organism>
<sequence>MVDWETSTRIQRSVGVAVYDRQCEQITIRLSWDAYESYGWEQFSGVIRHELIHTWQYHEYGEVVHGSRFANGLNPWRRIGIVSGTLSRTTGSFTKHVSAVETFMIV</sequence>